<proteinExistence type="predicted"/>
<dbReference type="EMBL" id="JAEMWZ010000011">
    <property type="protein sequence ID" value="KAG7142943.1"/>
    <property type="molecule type" value="Genomic_DNA"/>
</dbReference>
<comment type="caution">
    <text evidence="1">The sequence shown here is derived from an EMBL/GenBank/DDBJ whole genome shotgun (WGS) entry which is preliminary data.</text>
</comment>
<protein>
    <submittedName>
        <fullName evidence="1">Uncharacterized protein</fullName>
    </submittedName>
</protein>
<dbReference type="AlphaFoldDB" id="A0A8I3AXD4"/>
<evidence type="ECO:0000313" key="2">
    <source>
        <dbReference type="Proteomes" id="UP000689129"/>
    </source>
</evidence>
<sequence length="68" mass="7608">MSHVSFADGPLVNGVDVRSAATELVPAELVDTYITNLGAHSRNHLSTIIADHYKQEDVDFQLWDELER</sequence>
<organism evidence="1 2">
    <name type="scientific">Verticillium longisporum</name>
    <name type="common">Verticillium dahliae var. longisporum</name>
    <dbReference type="NCBI Taxonomy" id="100787"/>
    <lineage>
        <taxon>Eukaryota</taxon>
        <taxon>Fungi</taxon>
        <taxon>Dikarya</taxon>
        <taxon>Ascomycota</taxon>
        <taxon>Pezizomycotina</taxon>
        <taxon>Sordariomycetes</taxon>
        <taxon>Hypocreomycetidae</taxon>
        <taxon>Glomerellales</taxon>
        <taxon>Plectosphaerellaceae</taxon>
        <taxon>Verticillium</taxon>
    </lineage>
</organism>
<accession>A0A8I3AXD4</accession>
<gene>
    <name evidence="1" type="ORF">HYQ45_000703</name>
</gene>
<evidence type="ECO:0000313" key="1">
    <source>
        <dbReference type="EMBL" id="KAG7142943.1"/>
    </source>
</evidence>
<dbReference type="OrthoDB" id="269919at2759"/>
<dbReference type="Proteomes" id="UP000689129">
    <property type="component" value="Unassembled WGS sequence"/>
</dbReference>
<reference evidence="1" key="1">
    <citation type="journal article" date="2021" name="Mol. Plant Pathol.">
        <title>A 20-kb lineage-specific genomic region tames virulence in pathogenic amphidiploid Verticillium longisporum.</title>
        <authorList>
            <person name="Harting R."/>
            <person name="Starke J."/>
            <person name="Kusch H."/>
            <person name="Poggeler S."/>
            <person name="Maurus I."/>
            <person name="Schluter R."/>
            <person name="Landesfeind M."/>
            <person name="Bulla I."/>
            <person name="Nowrousian M."/>
            <person name="de Jonge R."/>
            <person name="Stahlhut G."/>
            <person name="Hoff K.J."/>
            <person name="Asshauer K.P."/>
            <person name="Thurmer A."/>
            <person name="Stanke M."/>
            <person name="Daniel R."/>
            <person name="Morgenstern B."/>
            <person name="Thomma B.P.H.J."/>
            <person name="Kronstad J.W."/>
            <person name="Braus-Stromeyer S.A."/>
            <person name="Braus G.H."/>
        </authorList>
    </citation>
    <scope>NUCLEOTIDE SEQUENCE</scope>
    <source>
        <strain evidence="1">Vl32</strain>
    </source>
</reference>
<name>A0A8I3AXD4_VERLO</name>